<dbReference type="Proteomes" id="UP000054304">
    <property type="component" value="Unassembled WGS sequence"/>
</dbReference>
<sequence length="71" mass="8174">MQQNQSSLFKSFRTMMNSIEQSEQEEIALENDKIKFSQMASVLTTHLQYHEKFGSTNLGLAKFIGDQCHAF</sequence>
<keyword evidence="2" id="KW-1185">Reference proteome</keyword>
<accession>A0A0C7N4P7</accession>
<dbReference type="HOGENOM" id="CLU_2740479_0_0_1"/>
<evidence type="ECO:0000313" key="1">
    <source>
        <dbReference type="EMBL" id="CEP62927.1"/>
    </source>
</evidence>
<evidence type="ECO:0000313" key="2">
    <source>
        <dbReference type="Proteomes" id="UP000054304"/>
    </source>
</evidence>
<dbReference type="AlphaFoldDB" id="A0A0C7N4P7"/>
<dbReference type="EMBL" id="LN736365">
    <property type="protein sequence ID" value="CEP62927.1"/>
    <property type="molecule type" value="Genomic_DNA"/>
</dbReference>
<gene>
    <name evidence="1" type="ORF">LALA0_S06e07118g</name>
</gene>
<name>A0A0C7N4P7_9SACH</name>
<reference evidence="1 2" key="1">
    <citation type="submission" date="2014-12" db="EMBL/GenBank/DDBJ databases">
        <authorList>
            <person name="Neuveglise Cecile"/>
        </authorList>
    </citation>
    <scope>NUCLEOTIDE SEQUENCE [LARGE SCALE GENOMIC DNA]</scope>
    <source>
        <strain evidence="1 2">CBS 12615</strain>
    </source>
</reference>
<dbReference type="RefSeq" id="XP_022629149.1">
    <property type="nucleotide sequence ID" value="XM_022772002.1"/>
</dbReference>
<protein>
    <submittedName>
        <fullName evidence="1">LALA0S06e07118g1_1</fullName>
    </submittedName>
</protein>
<proteinExistence type="predicted"/>
<organism evidence="1 2">
    <name type="scientific">Lachancea lanzarotensis</name>
    <dbReference type="NCBI Taxonomy" id="1245769"/>
    <lineage>
        <taxon>Eukaryota</taxon>
        <taxon>Fungi</taxon>
        <taxon>Dikarya</taxon>
        <taxon>Ascomycota</taxon>
        <taxon>Saccharomycotina</taxon>
        <taxon>Saccharomycetes</taxon>
        <taxon>Saccharomycetales</taxon>
        <taxon>Saccharomycetaceae</taxon>
        <taxon>Lachancea</taxon>
    </lineage>
</organism>
<dbReference type="GeneID" id="34686415"/>